<dbReference type="RefSeq" id="WP_121853473.1">
    <property type="nucleotide sequence ID" value="NZ_CP037952.1"/>
</dbReference>
<keyword evidence="8" id="KW-1185">Reference proteome</keyword>
<keyword evidence="2 5" id="KW-0812">Transmembrane</keyword>
<accession>A0A3A6TQ69</accession>
<feature type="transmembrane region" description="Helical" evidence="5">
    <location>
        <begin position="132"/>
        <end position="152"/>
    </location>
</feature>
<keyword evidence="4 5" id="KW-0472">Membrane</keyword>
<dbReference type="Proteomes" id="UP000273022">
    <property type="component" value="Unassembled WGS sequence"/>
</dbReference>
<keyword evidence="3 5" id="KW-1133">Transmembrane helix</keyword>
<evidence type="ECO:0000256" key="2">
    <source>
        <dbReference type="ARBA" id="ARBA00022692"/>
    </source>
</evidence>
<dbReference type="EMBL" id="QYYH01000052">
    <property type="protein sequence ID" value="RJY16287.1"/>
    <property type="molecule type" value="Genomic_DNA"/>
</dbReference>
<comment type="subcellular location">
    <subcellularLocation>
        <location evidence="1">Membrane</location>
        <topology evidence="1">Multi-pass membrane protein</topology>
    </subcellularLocation>
</comment>
<evidence type="ECO:0000256" key="5">
    <source>
        <dbReference type="SAM" id="Phobius"/>
    </source>
</evidence>
<evidence type="ECO:0000313" key="7">
    <source>
        <dbReference type="EMBL" id="RJY16287.1"/>
    </source>
</evidence>
<evidence type="ECO:0000259" key="6">
    <source>
        <dbReference type="Pfam" id="PF04893"/>
    </source>
</evidence>
<feature type="transmembrane region" description="Helical" evidence="5">
    <location>
        <begin position="182"/>
        <end position="204"/>
    </location>
</feature>
<organism evidence="7 8">
    <name type="scientific">Parashewanella spongiae</name>
    <dbReference type="NCBI Taxonomy" id="342950"/>
    <lineage>
        <taxon>Bacteria</taxon>
        <taxon>Pseudomonadati</taxon>
        <taxon>Pseudomonadota</taxon>
        <taxon>Gammaproteobacteria</taxon>
        <taxon>Alteromonadales</taxon>
        <taxon>Shewanellaceae</taxon>
        <taxon>Parashewanella</taxon>
    </lineage>
</organism>
<dbReference type="GO" id="GO:0016020">
    <property type="term" value="C:membrane"/>
    <property type="evidence" value="ECO:0007669"/>
    <property type="project" value="UniProtKB-SubCell"/>
</dbReference>
<sequence length="236" mass="25906">MKSNTVFGAITDIYLSPSKAFNGLKEAKGWSWLAFILVAGFSAAASYLLFSSIDPQYLTDQQLATLDADISAKDYETAKQGILMMQDSMVWTTVIGIIVGLPIINAIYALYFMLVSKIDPTSDAKYGDWYGFSIWTMMPAVINSIGVIVLIVTANTDQLSIYLPNYASLNQLLLGLDPTSSLFTLTESIGIFSIWTIALTIIGLKCWTNFSTNKAVLYSLLPFALVYGVWLIIALV</sequence>
<dbReference type="InterPro" id="IPR006977">
    <property type="entry name" value="Yip1_dom"/>
</dbReference>
<evidence type="ECO:0000313" key="8">
    <source>
        <dbReference type="Proteomes" id="UP000273022"/>
    </source>
</evidence>
<dbReference type="OrthoDB" id="6272224at2"/>
<feature type="transmembrane region" description="Helical" evidence="5">
    <location>
        <begin position="216"/>
        <end position="235"/>
    </location>
</feature>
<gene>
    <name evidence="7" type="ORF">D5R81_09850</name>
</gene>
<comment type="caution">
    <text evidence="7">The sequence shown here is derived from an EMBL/GenBank/DDBJ whole genome shotgun (WGS) entry which is preliminary data.</text>
</comment>
<protein>
    <submittedName>
        <fullName evidence="7">YIP1 family protein</fullName>
    </submittedName>
</protein>
<feature type="domain" description="Yip1" evidence="6">
    <location>
        <begin position="12"/>
        <end position="233"/>
    </location>
</feature>
<name>A0A3A6TQ69_9GAMM</name>
<reference evidence="7 8" key="1">
    <citation type="submission" date="2018-09" db="EMBL/GenBank/DDBJ databases">
        <title>Phylogeny of the Shewanellaceae, and recommendation for two new genera, Pseudoshewanella and Parashewanella.</title>
        <authorList>
            <person name="Wang G."/>
        </authorList>
    </citation>
    <scope>NUCLEOTIDE SEQUENCE [LARGE SCALE GENOMIC DNA]</scope>
    <source>
        <strain evidence="7 8">KCTC 22492</strain>
    </source>
</reference>
<dbReference type="Pfam" id="PF04893">
    <property type="entry name" value="Yip1"/>
    <property type="match status" value="1"/>
</dbReference>
<evidence type="ECO:0000256" key="4">
    <source>
        <dbReference type="ARBA" id="ARBA00023136"/>
    </source>
</evidence>
<proteinExistence type="predicted"/>
<feature type="transmembrane region" description="Helical" evidence="5">
    <location>
        <begin position="89"/>
        <end position="112"/>
    </location>
</feature>
<feature type="transmembrane region" description="Helical" evidence="5">
    <location>
        <begin position="30"/>
        <end position="50"/>
    </location>
</feature>
<evidence type="ECO:0000256" key="1">
    <source>
        <dbReference type="ARBA" id="ARBA00004141"/>
    </source>
</evidence>
<evidence type="ECO:0000256" key="3">
    <source>
        <dbReference type="ARBA" id="ARBA00022989"/>
    </source>
</evidence>
<dbReference type="AlphaFoldDB" id="A0A3A6TQ69"/>